<evidence type="ECO:0000256" key="1">
    <source>
        <dbReference type="ARBA" id="ARBA00006586"/>
    </source>
</evidence>
<evidence type="ECO:0000256" key="5">
    <source>
        <dbReference type="PIRSR" id="PIRSR001227-1"/>
    </source>
</evidence>
<dbReference type="Pfam" id="PF01804">
    <property type="entry name" value="Penicil_amidase"/>
    <property type="match status" value="1"/>
</dbReference>
<feature type="binding site" evidence="6">
    <location>
        <position position="334"/>
    </location>
    <ligand>
        <name>Ca(2+)</name>
        <dbReference type="ChEBI" id="CHEBI:29108"/>
    </ligand>
</feature>
<dbReference type="Proteomes" id="UP000006062">
    <property type="component" value="Chromosome"/>
</dbReference>
<sequence length="815" mass="88438">MSRRVLLRVLSILLILAVTGAASLYWLARRAEPVYSGTLALPGLTSPVRVGFGPHAVPTIAADTLRDLLFAQGYIVASERLWQMDTLRRLAGGRLAEVFGADALPADRFFRTVGLAHEARRTLESLDASDRDLLAAYAAGVNAYRDEARARLPLEYRIAGFAPAPWEPEDSLVIGGYMAWTQSFNLRAELTFLRLAARIGSARARELFPTDEGIPAPEVAPELVRYLSANRPSRMDLTEEPSLDAAFQLPARFGLPIPGAASNAWGVTGSRTATGAAMLANDPHLAPSMPGIWYELELIAPELHLSGVTLPGVPLVLIGHNEHLAWGFTSAIADTQDLFVERATPDGRVERAGSDPEPILSRIERIPVKDAEPVELAVRRTSHGVIVNGILGDATDSPMDLPGLDTADLLALRQNNDLPDLSFAAIHRLARSRTLSEAREASTGFRQVALNLMLAHRDGGIAWQVTGLLPKRGKGSGAFPSPGWLPEYAWRGFVPQRLNPAQTDPSGGALITANNRTIPADYPVAVSRAWMAPYRAQRIAELLAGSPPLTPASMADIQRDRASLQARLMQQSLRRIEMELRAVDARAWEIASDSLLDWNGVMDGDSPSAALFILLEPALFEALYGDELGEDLAALMEMAMVAYNPLQETLRSGQSSFWDDIRTPRVETPAEIWARAILAATADLKARSGVSGQAPLERIRTLTFPHAFDKLPVLGPWFSVGPIGVGGGTDTVDVMKATPLKPEQALFAPSMRMVATPADWTQTRGTLPLGQSGHRFSPYRTDQLDDWLAGDSHPWPWNGPVDGNVVGQLLLMPLD</sequence>
<evidence type="ECO:0000313" key="8">
    <source>
        <dbReference type="Proteomes" id="UP000006062"/>
    </source>
</evidence>
<accession>I3YEC3</accession>
<feature type="active site" description="Nucleophile" evidence="5">
    <location>
        <position position="262"/>
    </location>
</feature>
<dbReference type="EMBL" id="CP003154">
    <property type="protein sequence ID" value="AFL75341.1"/>
    <property type="molecule type" value="Genomic_DNA"/>
</dbReference>
<dbReference type="InterPro" id="IPR023343">
    <property type="entry name" value="Penicillin_amidase_dom1"/>
</dbReference>
<reference evidence="7 8" key="1">
    <citation type="submission" date="2012-06" db="EMBL/GenBank/DDBJ databases">
        <title>Complete sequence of Thiocystis violascens DSM 198.</title>
        <authorList>
            <consortium name="US DOE Joint Genome Institute"/>
            <person name="Lucas S."/>
            <person name="Han J."/>
            <person name="Lapidus A."/>
            <person name="Cheng J.-F."/>
            <person name="Goodwin L."/>
            <person name="Pitluck S."/>
            <person name="Peters L."/>
            <person name="Ovchinnikova G."/>
            <person name="Teshima H."/>
            <person name="Detter J.C."/>
            <person name="Han C."/>
            <person name="Tapia R."/>
            <person name="Land M."/>
            <person name="Hauser L."/>
            <person name="Kyrpides N."/>
            <person name="Ivanova N."/>
            <person name="Pagani I."/>
            <person name="Vogl K."/>
            <person name="Liu Z."/>
            <person name="Frigaard N.-U."/>
            <person name="Bryant D."/>
            <person name="Woyke T."/>
        </authorList>
    </citation>
    <scope>NUCLEOTIDE SEQUENCE [LARGE SCALE GENOMIC DNA]</scope>
    <source>
        <strain evidence="8">ATCC 17096 / DSM 198 / 6111</strain>
    </source>
</reference>
<protein>
    <submittedName>
        <fullName evidence="7">Penicilin amidase</fullName>
    </submittedName>
</protein>
<dbReference type="MEROPS" id="S45.003"/>
<dbReference type="GO" id="GO:0046872">
    <property type="term" value="F:metal ion binding"/>
    <property type="evidence" value="ECO:0007669"/>
    <property type="project" value="UniProtKB-KW"/>
</dbReference>
<keyword evidence="3" id="KW-0865">Zymogen</keyword>
<dbReference type="eggNOG" id="COG2366">
    <property type="taxonomic scope" value="Bacteria"/>
</dbReference>
<feature type="binding site" evidence="6">
    <location>
        <position position="189"/>
    </location>
    <ligand>
        <name>Ca(2+)</name>
        <dbReference type="ChEBI" id="CHEBI:29108"/>
    </ligand>
</feature>
<dbReference type="PANTHER" id="PTHR34218:SF4">
    <property type="entry name" value="ACYL-HOMOSERINE LACTONE ACYLASE QUIP"/>
    <property type="match status" value="1"/>
</dbReference>
<keyword evidence="2" id="KW-0378">Hydrolase</keyword>
<feature type="binding site" evidence="6">
    <location>
        <position position="337"/>
    </location>
    <ligand>
        <name>Ca(2+)</name>
        <dbReference type="ChEBI" id="CHEBI:29108"/>
    </ligand>
</feature>
<dbReference type="PANTHER" id="PTHR34218">
    <property type="entry name" value="PEPTIDASE S45 PENICILLIN AMIDASE"/>
    <property type="match status" value="1"/>
</dbReference>
<dbReference type="SUPFAM" id="SSF56235">
    <property type="entry name" value="N-terminal nucleophile aminohydrolases (Ntn hydrolases)"/>
    <property type="match status" value="1"/>
</dbReference>
<keyword evidence="6" id="KW-0106">Calcium</keyword>
<dbReference type="CDD" id="cd03747">
    <property type="entry name" value="Ntn_PGA_like"/>
    <property type="match status" value="1"/>
</dbReference>
<keyword evidence="8" id="KW-1185">Reference proteome</keyword>
<dbReference type="HOGENOM" id="CLU_011790_0_1_6"/>
<dbReference type="InterPro" id="IPR002692">
    <property type="entry name" value="S45"/>
</dbReference>
<comment type="cofactor">
    <cofactor evidence="6">
        <name>Ca(2+)</name>
        <dbReference type="ChEBI" id="CHEBI:29108"/>
    </cofactor>
    <text evidence="6">Binds 1 Ca(2+) ion per dimer.</text>
</comment>
<dbReference type="RefSeq" id="WP_014779744.1">
    <property type="nucleotide sequence ID" value="NC_018012.1"/>
</dbReference>
<dbReference type="GO" id="GO:0017000">
    <property type="term" value="P:antibiotic biosynthetic process"/>
    <property type="evidence" value="ECO:0007669"/>
    <property type="project" value="InterPro"/>
</dbReference>
<dbReference type="InterPro" id="IPR043146">
    <property type="entry name" value="Penicillin_amidase_N_B-knob"/>
</dbReference>
<dbReference type="Gene3D" id="1.10.1400.10">
    <property type="match status" value="1"/>
</dbReference>
<dbReference type="AlphaFoldDB" id="I3YEC3"/>
<comment type="similarity">
    <text evidence="1">Belongs to the peptidase S45 family.</text>
</comment>
<dbReference type="Gene3D" id="1.10.439.10">
    <property type="entry name" value="Penicillin Amidohydrolase, domain 1"/>
    <property type="match status" value="1"/>
</dbReference>
<dbReference type="InterPro" id="IPR029055">
    <property type="entry name" value="Ntn_hydrolases_N"/>
</dbReference>
<dbReference type="OrthoDB" id="9760084at2"/>
<gene>
    <name evidence="7" type="ordered locus">Thivi_3473</name>
</gene>
<dbReference type="Gene3D" id="3.60.20.10">
    <property type="entry name" value="Glutamine Phosphoribosylpyrophosphate, subunit 1, domain 1"/>
    <property type="match status" value="1"/>
</dbReference>
<keyword evidence="6" id="KW-0479">Metal-binding</keyword>
<dbReference type="KEGG" id="tvi:Thivi_3473"/>
<evidence type="ECO:0000256" key="4">
    <source>
        <dbReference type="ARBA" id="ARBA00038735"/>
    </source>
</evidence>
<dbReference type="Gene3D" id="2.30.120.10">
    <property type="match status" value="1"/>
</dbReference>
<evidence type="ECO:0000256" key="6">
    <source>
        <dbReference type="PIRSR" id="PIRSR001227-2"/>
    </source>
</evidence>
<proteinExistence type="inferred from homology"/>
<dbReference type="STRING" id="765911.Thivi_3473"/>
<evidence type="ECO:0000256" key="2">
    <source>
        <dbReference type="ARBA" id="ARBA00022801"/>
    </source>
</evidence>
<dbReference type="InterPro" id="IPR014395">
    <property type="entry name" value="Pen/GL7ACA/AHL_acylase"/>
</dbReference>
<comment type="subunit">
    <text evidence="4">Heterodimer of an alpha subunit and a beta subunit processed from the same precursor.</text>
</comment>
<evidence type="ECO:0000256" key="3">
    <source>
        <dbReference type="ARBA" id="ARBA00023145"/>
    </source>
</evidence>
<name>I3YEC3_THIV6</name>
<dbReference type="GO" id="GO:0016811">
    <property type="term" value="F:hydrolase activity, acting on carbon-nitrogen (but not peptide) bonds, in linear amides"/>
    <property type="evidence" value="ECO:0007669"/>
    <property type="project" value="InterPro"/>
</dbReference>
<organism evidence="7 8">
    <name type="scientific">Thiocystis violascens (strain ATCC 17096 / DSM 198 / 6111)</name>
    <name type="common">Chromatium violascens</name>
    <dbReference type="NCBI Taxonomy" id="765911"/>
    <lineage>
        <taxon>Bacteria</taxon>
        <taxon>Pseudomonadati</taxon>
        <taxon>Pseudomonadota</taxon>
        <taxon>Gammaproteobacteria</taxon>
        <taxon>Chromatiales</taxon>
        <taxon>Chromatiaceae</taxon>
        <taxon>Thiocystis</taxon>
    </lineage>
</organism>
<dbReference type="InterPro" id="IPR043147">
    <property type="entry name" value="Penicillin_amidase_A-knob"/>
</dbReference>
<evidence type="ECO:0000313" key="7">
    <source>
        <dbReference type="EMBL" id="AFL75341.1"/>
    </source>
</evidence>
<dbReference type="PIRSF" id="PIRSF001227">
    <property type="entry name" value="Pen_acylase"/>
    <property type="match status" value="1"/>
</dbReference>